<keyword evidence="3 13" id="KW-0812">Transmembrane</keyword>
<accession>A0A3B3V5Y6</accession>
<evidence type="ECO:0000259" key="15">
    <source>
        <dbReference type="Pfam" id="PF08441"/>
    </source>
</evidence>
<dbReference type="PANTHER" id="PTHR23220:SF73">
    <property type="entry name" value="INTEGRIN ALPHA-IIB"/>
    <property type="match status" value="1"/>
</dbReference>
<evidence type="ECO:0000256" key="7">
    <source>
        <dbReference type="ARBA" id="ARBA00022989"/>
    </source>
</evidence>
<evidence type="ECO:0000256" key="5">
    <source>
        <dbReference type="ARBA" id="ARBA00022737"/>
    </source>
</evidence>
<dbReference type="InterPro" id="IPR028994">
    <property type="entry name" value="Integrin_alpha_N"/>
</dbReference>
<evidence type="ECO:0000256" key="11">
    <source>
        <dbReference type="ARBA" id="ARBA00023180"/>
    </source>
</evidence>
<reference evidence="18" key="1">
    <citation type="submission" date="2025-08" db="UniProtKB">
        <authorList>
            <consortium name="Ensembl"/>
        </authorList>
    </citation>
    <scope>IDENTIFICATION</scope>
</reference>
<dbReference type="Gene3D" id="2.60.40.1510">
    <property type="entry name" value="ntegrin, alpha v. Chain A, domain 3"/>
    <property type="match status" value="1"/>
</dbReference>
<feature type="region of interest" description="Disordered" evidence="14">
    <location>
        <begin position="943"/>
        <end position="969"/>
    </location>
</feature>
<evidence type="ECO:0000256" key="3">
    <source>
        <dbReference type="ARBA" id="ARBA00022692"/>
    </source>
</evidence>
<keyword evidence="11" id="KW-0325">Glycoprotein</keyword>
<dbReference type="InterPro" id="IPR000413">
    <property type="entry name" value="Integrin_alpha"/>
</dbReference>
<keyword evidence="5" id="KW-0677">Repeat</keyword>
<dbReference type="InterPro" id="IPR013649">
    <property type="entry name" value="Integrin_alpha_Ig-like_1"/>
</dbReference>
<feature type="domain" description="Integrin alpha first immunoglubulin-like" evidence="15">
    <location>
        <begin position="426"/>
        <end position="531"/>
    </location>
</feature>
<dbReference type="InterPro" id="IPR048285">
    <property type="entry name" value="Integrin_alpha_Ig-like_2"/>
</dbReference>
<dbReference type="PROSITE" id="PS00242">
    <property type="entry name" value="INTEGRIN_ALPHA"/>
    <property type="match status" value="1"/>
</dbReference>
<keyword evidence="7 13" id="KW-1133">Transmembrane helix</keyword>
<comment type="subcellular location">
    <subcellularLocation>
        <location evidence="1 13">Membrane</location>
        <topology evidence="1 13">Single-pass type I membrane protein</topology>
    </subcellularLocation>
</comment>
<feature type="domain" description="Integrin alpha second immunoglobulin-like" evidence="16">
    <location>
        <begin position="572"/>
        <end position="698"/>
    </location>
</feature>
<dbReference type="PRINTS" id="PR01185">
    <property type="entry name" value="INTEGRINA"/>
</dbReference>
<dbReference type="GO" id="GO:0098609">
    <property type="term" value="P:cell-cell adhesion"/>
    <property type="evidence" value="ECO:0007669"/>
    <property type="project" value="TreeGrafter"/>
</dbReference>
<dbReference type="InterPro" id="IPR013519">
    <property type="entry name" value="Int_alpha_beta-p"/>
</dbReference>
<dbReference type="AlphaFoldDB" id="A0A3B3V5Y6"/>
<keyword evidence="8 13" id="KW-0401">Integrin</keyword>
<evidence type="ECO:0000313" key="18">
    <source>
        <dbReference type="Ensembl" id="ENSPLAP00000020284.1"/>
    </source>
</evidence>
<comment type="similarity">
    <text evidence="2 13">Belongs to the integrin alpha chain family.</text>
</comment>
<feature type="compositionally biased region" description="Acidic residues" evidence="14">
    <location>
        <begin position="946"/>
        <end position="958"/>
    </location>
</feature>
<dbReference type="GO" id="GO:0007160">
    <property type="term" value="P:cell-matrix adhesion"/>
    <property type="evidence" value="ECO:0007669"/>
    <property type="project" value="TreeGrafter"/>
</dbReference>
<dbReference type="GO" id="GO:0008305">
    <property type="term" value="C:integrin complex"/>
    <property type="evidence" value="ECO:0007669"/>
    <property type="project" value="InterPro"/>
</dbReference>
<keyword evidence="10 13" id="KW-0675">Receptor</keyword>
<name>A0A3B3V5Y6_9TELE</name>
<protein>
    <submittedName>
        <fullName evidence="18">Integrin, alpha 2b</fullName>
    </submittedName>
</protein>
<dbReference type="Gene3D" id="2.130.10.130">
    <property type="entry name" value="Integrin alpha, N-terminal"/>
    <property type="match status" value="1"/>
</dbReference>
<evidence type="ECO:0000256" key="12">
    <source>
        <dbReference type="PROSITE-ProRule" id="PRU00803"/>
    </source>
</evidence>
<dbReference type="STRING" id="48699.ENSPLAP00000020284"/>
<dbReference type="GO" id="GO:0009897">
    <property type="term" value="C:external side of plasma membrane"/>
    <property type="evidence" value="ECO:0007669"/>
    <property type="project" value="TreeGrafter"/>
</dbReference>
<feature type="repeat" description="FG-GAP" evidence="12">
    <location>
        <begin position="251"/>
        <end position="316"/>
    </location>
</feature>
<dbReference type="Pfam" id="PF20806">
    <property type="entry name" value="Integrin_A_Ig_3"/>
    <property type="match status" value="1"/>
</dbReference>
<dbReference type="Pfam" id="PF01839">
    <property type="entry name" value="FG-GAP"/>
    <property type="match status" value="2"/>
</dbReference>
<dbReference type="Pfam" id="PF08441">
    <property type="entry name" value="Integrin_A_Ig_1"/>
    <property type="match status" value="1"/>
</dbReference>
<dbReference type="SUPFAM" id="SSF69318">
    <property type="entry name" value="Integrin alpha N-terminal domain"/>
    <property type="match status" value="1"/>
</dbReference>
<evidence type="ECO:0000256" key="8">
    <source>
        <dbReference type="ARBA" id="ARBA00023037"/>
    </source>
</evidence>
<dbReference type="InterPro" id="IPR018184">
    <property type="entry name" value="Integrin_alpha_C_CS"/>
</dbReference>
<evidence type="ECO:0000259" key="16">
    <source>
        <dbReference type="Pfam" id="PF20805"/>
    </source>
</evidence>
<evidence type="ECO:0000256" key="1">
    <source>
        <dbReference type="ARBA" id="ARBA00004479"/>
    </source>
</evidence>
<feature type="repeat" description="FG-GAP" evidence="12">
    <location>
        <begin position="379"/>
        <end position="441"/>
    </location>
</feature>
<dbReference type="Proteomes" id="UP000261500">
    <property type="component" value="Unplaced"/>
</dbReference>
<dbReference type="Gene3D" id="2.60.40.1530">
    <property type="entry name" value="ntegrin, alpha v. Chain A, domain 4"/>
    <property type="match status" value="1"/>
</dbReference>
<dbReference type="Ensembl" id="ENSPLAT00000013955.1">
    <property type="protein sequence ID" value="ENSPLAP00000020284.1"/>
    <property type="gene ID" value="ENSPLAG00000003081.1"/>
</dbReference>
<evidence type="ECO:0000256" key="2">
    <source>
        <dbReference type="ARBA" id="ARBA00008054"/>
    </source>
</evidence>
<keyword evidence="4" id="KW-0732">Signal</keyword>
<dbReference type="SMART" id="SM00191">
    <property type="entry name" value="Int_alpha"/>
    <property type="match status" value="4"/>
</dbReference>
<dbReference type="Gene3D" id="1.20.5.930">
    <property type="entry name" value="Bicelle-embedded integrin alpha(iib) transmembrane segment"/>
    <property type="match status" value="1"/>
</dbReference>
<dbReference type="GO" id="GO:0033627">
    <property type="term" value="P:cell adhesion mediated by integrin"/>
    <property type="evidence" value="ECO:0007669"/>
    <property type="project" value="TreeGrafter"/>
</dbReference>
<dbReference type="GO" id="GO:0007229">
    <property type="term" value="P:integrin-mediated signaling pathway"/>
    <property type="evidence" value="ECO:0007669"/>
    <property type="project" value="UniProtKB-KW"/>
</dbReference>
<reference evidence="18" key="2">
    <citation type="submission" date="2025-09" db="UniProtKB">
        <authorList>
            <consortium name="Ensembl"/>
        </authorList>
    </citation>
    <scope>IDENTIFICATION</scope>
</reference>
<evidence type="ECO:0000313" key="19">
    <source>
        <dbReference type="Proteomes" id="UP000261500"/>
    </source>
</evidence>
<evidence type="ECO:0000256" key="10">
    <source>
        <dbReference type="ARBA" id="ARBA00023170"/>
    </source>
</evidence>
<dbReference type="PANTHER" id="PTHR23220">
    <property type="entry name" value="INTEGRIN ALPHA"/>
    <property type="match status" value="1"/>
</dbReference>
<evidence type="ECO:0000256" key="14">
    <source>
        <dbReference type="SAM" id="MobiDB-lite"/>
    </source>
</evidence>
<dbReference type="PROSITE" id="PS51470">
    <property type="entry name" value="FG_GAP"/>
    <property type="match status" value="3"/>
</dbReference>
<evidence type="ECO:0000259" key="17">
    <source>
        <dbReference type="Pfam" id="PF20806"/>
    </source>
</evidence>
<dbReference type="Gene3D" id="2.60.40.1460">
    <property type="entry name" value="Integrin domains. Chain A, domain 2"/>
    <property type="match status" value="1"/>
</dbReference>
<dbReference type="InterPro" id="IPR013517">
    <property type="entry name" value="FG-GAP"/>
</dbReference>
<dbReference type="GeneTree" id="ENSGT00940000160724"/>
<dbReference type="SUPFAM" id="SSF69179">
    <property type="entry name" value="Integrin domains"/>
    <property type="match status" value="3"/>
</dbReference>
<sequence length="969" mass="106716">MRRIEKIQMCKLPVLTERSGHLRLEGAQMLWFCRFFVVIGAPKANTSQPGVTEGGGVFLCTWSPDGACDIIDFDLTGEFMICSTSCVFLHFQACAPLFHWNVNQQEAESGKTPVGNCLLLDQMTWSATPFSPCRGTLMENDYTQRRNDQRYCEVGFSADITKDGRLVLGAPGSFYFQGEGDLCWLVVVTTPVYKWYWGKFPVQAEWYSNVGLLYQVKIYDGRRAGSLTVHYTFPGTQVKTQTVLLCLDADELELRCLCLLQVASYFGHSVAVADVNSDGLDDVLIGAPLFMDRVMGQLQERGQVLLYLQKKKSSFSSQPDQSLIGQSIYGRFGSALSVLGDLDMDGYQDIAVGAPWSDGGGGQVFIYLGNSNGLSATPSQIINSPLFSSSSAFGFSLRSGVDLDGNGYPDLLVGAWAADQAFLYRSQAVIRSRVSVSLLPDFLNPDVKLCHHKTTPVSCFAVRICVHVSGHRIPQQTGKALRGELHLDTMKQPLARRTLLLSNNQPQTSMELFVERQVGLACTNHTAYLRVSGQTNYMSSVTPVSATGGINVCLCVFADILFCVCLMVCDISVSDSVLIGDDQSLLLLVSATNDGEGAYETELVVQLPEHTHFQSCQVRALEGGENRLVCVQRKENQTVVVTCDLGNPMKHRQKIQTGLLFSFGNLEEVESHITFSLRIRSKNSVNSSSNHVTVKVQVKAEATLEIRGGSVPPEILLPHPDWQPVGNPGSLEEVGPLMEHVYEIRNQGPSSVNARLTVDFPSTWRHHFLLYVISTPSEESLSCQTVNTSEVMPLEVKQRNASLAAVSQPIQQEETNSLRQTIHVNCSSSETGCVRFECDVMDLGRGFSAVGSVVILCFVLQTSYLNYDLISSAFYDVISAPSKVQPLLLTSGHTQLSVVWRPPDGEKPVPIGYIILSIIFGLLLLCLLCFIFWKLGFFRRTRPPTDDDDDGGGEDDGEQQLAEESHMTE</sequence>
<dbReference type="Pfam" id="PF20805">
    <property type="entry name" value="Integrin_A_Ig_2"/>
    <property type="match status" value="1"/>
</dbReference>
<keyword evidence="6 13" id="KW-0130">Cell adhesion</keyword>
<feature type="domain" description="Integrin alpha third immunoglobulin-like" evidence="17">
    <location>
        <begin position="704"/>
        <end position="898"/>
    </location>
</feature>
<feature type="transmembrane region" description="Helical" evidence="13">
    <location>
        <begin position="911"/>
        <end position="933"/>
    </location>
</feature>
<evidence type="ECO:0000256" key="6">
    <source>
        <dbReference type="ARBA" id="ARBA00022889"/>
    </source>
</evidence>
<evidence type="ECO:0000256" key="13">
    <source>
        <dbReference type="RuleBase" id="RU003762"/>
    </source>
</evidence>
<keyword evidence="9 13" id="KW-0472">Membrane</keyword>
<feature type="repeat" description="FG-GAP" evidence="12">
    <location>
        <begin position="318"/>
        <end position="376"/>
    </location>
</feature>
<evidence type="ECO:0000256" key="4">
    <source>
        <dbReference type="ARBA" id="ARBA00022729"/>
    </source>
</evidence>
<proteinExistence type="inferred from homology"/>
<dbReference type="InterPro" id="IPR032695">
    <property type="entry name" value="Integrin_dom_sf"/>
</dbReference>
<organism evidence="18 19">
    <name type="scientific">Poecilia latipinna</name>
    <name type="common">sailfin molly</name>
    <dbReference type="NCBI Taxonomy" id="48699"/>
    <lineage>
        <taxon>Eukaryota</taxon>
        <taxon>Metazoa</taxon>
        <taxon>Chordata</taxon>
        <taxon>Craniata</taxon>
        <taxon>Vertebrata</taxon>
        <taxon>Euteleostomi</taxon>
        <taxon>Actinopterygii</taxon>
        <taxon>Neopterygii</taxon>
        <taxon>Teleostei</taxon>
        <taxon>Neoteleostei</taxon>
        <taxon>Acanthomorphata</taxon>
        <taxon>Ovalentaria</taxon>
        <taxon>Atherinomorphae</taxon>
        <taxon>Cyprinodontiformes</taxon>
        <taxon>Poeciliidae</taxon>
        <taxon>Poeciliinae</taxon>
        <taxon>Poecilia</taxon>
    </lineage>
</organism>
<dbReference type="GO" id="GO:0001525">
    <property type="term" value="P:angiogenesis"/>
    <property type="evidence" value="ECO:0007669"/>
    <property type="project" value="TreeGrafter"/>
</dbReference>
<evidence type="ECO:0000256" key="9">
    <source>
        <dbReference type="ARBA" id="ARBA00023136"/>
    </source>
</evidence>
<keyword evidence="19" id="KW-1185">Reference proteome</keyword>
<dbReference type="GO" id="GO:0005178">
    <property type="term" value="F:integrin binding"/>
    <property type="evidence" value="ECO:0007669"/>
    <property type="project" value="TreeGrafter"/>
</dbReference>
<dbReference type="InterPro" id="IPR048286">
    <property type="entry name" value="Integrin_alpha_Ig-like_3"/>
</dbReference>